<dbReference type="AlphaFoldDB" id="A0A060TDD9"/>
<keyword evidence="1" id="KW-0812">Transmembrane</keyword>
<reference evidence="2" key="1">
    <citation type="submission" date="2014-02" db="EMBL/GenBank/DDBJ databases">
        <authorList>
            <person name="Genoscope - CEA"/>
        </authorList>
    </citation>
    <scope>NUCLEOTIDE SEQUENCE</scope>
    <source>
        <strain evidence="2">LS3</strain>
    </source>
</reference>
<organism evidence="2">
    <name type="scientific">Blastobotrys adeninivorans</name>
    <name type="common">Yeast</name>
    <name type="synonym">Arxula adeninivorans</name>
    <dbReference type="NCBI Taxonomy" id="409370"/>
    <lineage>
        <taxon>Eukaryota</taxon>
        <taxon>Fungi</taxon>
        <taxon>Dikarya</taxon>
        <taxon>Ascomycota</taxon>
        <taxon>Saccharomycotina</taxon>
        <taxon>Dipodascomycetes</taxon>
        <taxon>Dipodascales</taxon>
        <taxon>Trichomonascaceae</taxon>
        <taxon>Blastobotrys</taxon>
    </lineage>
</organism>
<evidence type="ECO:0000256" key="1">
    <source>
        <dbReference type="SAM" id="Phobius"/>
    </source>
</evidence>
<protein>
    <submittedName>
        <fullName evidence="2">ARAD1B23958p</fullName>
    </submittedName>
</protein>
<gene>
    <name evidence="2" type="ORF">GNLVRS02_ARAD1B23958g</name>
</gene>
<accession>A0A060TDD9</accession>
<keyword evidence="1" id="KW-0472">Membrane</keyword>
<dbReference type="EMBL" id="HG937692">
    <property type="protein sequence ID" value="CDP36917.1"/>
    <property type="molecule type" value="Genomic_DNA"/>
</dbReference>
<name>A0A060TDD9_BLAAD</name>
<reference evidence="2" key="2">
    <citation type="submission" date="2014-06" db="EMBL/GenBank/DDBJ databases">
        <title>The complete genome of Blastobotrys (Arxula) adeninivorans LS3 - a yeast of biotechnological interest.</title>
        <authorList>
            <person name="Kunze G."/>
            <person name="Gaillardin C."/>
            <person name="Czernicka M."/>
            <person name="Durrens P."/>
            <person name="Martin T."/>
            <person name="Boer E."/>
            <person name="Gabaldon T."/>
            <person name="Cruz J."/>
            <person name="Talla E."/>
            <person name="Marck C."/>
            <person name="Goffeau A."/>
            <person name="Barbe V."/>
            <person name="Baret P."/>
            <person name="Baronian K."/>
            <person name="Beier S."/>
            <person name="Bleykasten C."/>
            <person name="Bode R."/>
            <person name="Casaregola S."/>
            <person name="Despons L."/>
            <person name="Fairhead C."/>
            <person name="Giersberg M."/>
            <person name="Gierski P."/>
            <person name="Hahnel U."/>
            <person name="Hartmann A."/>
            <person name="Jankowska D."/>
            <person name="Jubin C."/>
            <person name="Jung P."/>
            <person name="Lafontaine I."/>
            <person name="Leh-Louis V."/>
            <person name="Lemaire M."/>
            <person name="Marcet-Houben M."/>
            <person name="Mascher M."/>
            <person name="Morel G."/>
            <person name="Richard G.-F."/>
            <person name="Riechen J."/>
            <person name="Sacerdot C."/>
            <person name="Sarkar A."/>
            <person name="Savel G."/>
            <person name="Schacherer J."/>
            <person name="Sherman D."/>
            <person name="Straub M.-L."/>
            <person name="Stein N."/>
            <person name="Thierry A."/>
            <person name="Trautwein-Schult A."/>
            <person name="Westhof E."/>
            <person name="Worch S."/>
            <person name="Dujon B."/>
            <person name="Souciet J.-L."/>
            <person name="Wincker P."/>
            <person name="Scholz U."/>
            <person name="Neuveglise N."/>
        </authorList>
    </citation>
    <scope>NUCLEOTIDE SEQUENCE</scope>
    <source>
        <strain evidence="2">LS3</strain>
    </source>
</reference>
<keyword evidence="1" id="KW-1133">Transmembrane helix</keyword>
<proteinExistence type="predicted"/>
<evidence type="ECO:0000313" key="2">
    <source>
        <dbReference type="EMBL" id="CDP36917.1"/>
    </source>
</evidence>
<sequence length="133" mass="15073">MFIPTYDTDANGRKLYPVLLLKKDDWITYHAAKIFLIGCLCPPVWLILWFWTLRLSWANNTDAPSQDHLLTLLNDCDETLASLEAILVNVYSEDYSLNRAAGNYMMEWVWRSISGSIVYGGLAIVFYGVGSSA</sequence>
<feature type="transmembrane region" description="Helical" evidence="1">
    <location>
        <begin position="27"/>
        <end position="51"/>
    </location>
</feature>
<feature type="transmembrane region" description="Helical" evidence="1">
    <location>
        <begin position="108"/>
        <end position="129"/>
    </location>
</feature>